<evidence type="ECO:0000313" key="7">
    <source>
        <dbReference type="Proteomes" id="UP001479933"/>
    </source>
</evidence>
<proteinExistence type="predicted"/>
<evidence type="ECO:0000313" key="6">
    <source>
        <dbReference type="EMBL" id="WYY06169.1"/>
    </source>
</evidence>
<dbReference type="EMBL" id="CP136137">
    <property type="protein sequence ID" value="WYY06169.1"/>
    <property type="molecule type" value="Genomic_DNA"/>
</dbReference>
<dbReference type="NCBIfam" id="NF004038">
    <property type="entry name" value="PRK05528.1"/>
    <property type="match status" value="1"/>
</dbReference>
<organism evidence="6 7">
    <name type="scientific">Gordonia hydrophobica</name>
    <dbReference type="NCBI Taxonomy" id="40516"/>
    <lineage>
        <taxon>Bacteria</taxon>
        <taxon>Bacillati</taxon>
        <taxon>Actinomycetota</taxon>
        <taxon>Actinomycetes</taxon>
        <taxon>Mycobacteriales</taxon>
        <taxon>Gordoniaceae</taxon>
        <taxon>Gordonia</taxon>
    </lineage>
</organism>
<accession>A0ABZ2TXH4</accession>
<dbReference type="RefSeq" id="WP_066161944.1">
    <property type="nucleotide sequence ID" value="NZ_CP136137.1"/>
</dbReference>
<evidence type="ECO:0000259" key="5">
    <source>
        <dbReference type="Pfam" id="PF01625"/>
    </source>
</evidence>
<name>A0ABZ2TXH4_9ACTN</name>
<comment type="catalytic activity">
    <reaction evidence="4">
        <text>[thioredoxin]-disulfide + L-methionine + H2O = L-methionine (S)-S-oxide + [thioredoxin]-dithiol</text>
        <dbReference type="Rhea" id="RHEA:19993"/>
        <dbReference type="Rhea" id="RHEA-COMP:10698"/>
        <dbReference type="Rhea" id="RHEA-COMP:10700"/>
        <dbReference type="ChEBI" id="CHEBI:15377"/>
        <dbReference type="ChEBI" id="CHEBI:29950"/>
        <dbReference type="ChEBI" id="CHEBI:50058"/>
        <dbReference type="ChEBI" id="CHEBI:57844"/>
        <dbReference type="ChEBI" id="CHEBI:58772"/>
        <dbReference type="EC" id="1.8.4.11"/>
    </reaction>
</comment>
<dbReference type="InterPro" id="IPR050162">
    <property type="entry name" value="MsrA_MetSO_reductase"/>
</dbReference>
<dbReference type="EC" id="1.8.4.11" evidence="1"/>
<dbReference type="SUPFAM" id="SSF55068">
    <property type="entry name" value="Peptide methionine sulfoxide reductase"/>
    <property type="match status" value="1"/>
</dbReference>
<dbReference type="GO" id="GO:0008113">
    <property type="term" value="F:peptide-methionine (S)-S-oxide reductase activity"/>
    <property type="evidence" value="ECO:0007669"/>
    <property type="project" value="UniProtKB-EC"/>
</dbReference>
<protein>
    <recommendedName>
        <fullName evidence="1">peptide-methionine (S)-S-oxide reductase</fullName>
        <ecNumber evidence="1">1.8.4.11</ecNumber>
    </recommendedName>
</protein>
<keyword evidence="7" id="KW-1185">Reference proteome</keyword>
<keyword evidence="2 6" id="KW-0560">Oxidoreductase</keyword>
<gene>
    <name evidence="6" type="ORF">RVF87_13930</name>
</gene>
<comment type="catalytic activity">
    <reaction evidence="3">
        <text>L-methionyl-[protein] + [thioredoxin]-disulfide + H2O = L-methionyl-(S)-S-oxide-[protein] + [thioredoxin]-dithiol</text>
        <dbReference type="Rhea" id="RHEA:14217"/>
        <dbReference type="Rhea" id="RHEA-COMP:10698"/>
        <dbReference type="Rhea" id="RHEA-COMP:10700"/>
        <dbReference type="Rhea" id="RHEA-COMP:12313"/>
        <dbReference type="Rhea" id="RHEA-COMP:12315"/>
        <dbReference type="ChEBI" id="CHEBI:15377"/>
        <dbReference type="ChEBI" id="CHEBI:16044"/>
        <dbReference type="ChEBI" id="CHEBI:29950"/>
        <dbReference type="ChEBI" id="CHEBI:44120"/>
        <dbReference type="ChEBI" id="CHEBI:50058"/>
        <dbReference type="EC" id="1.8.4.11"/>
    </reaction>
</comment>
<evidence type="ECO:0000256" key="3">
    <source>
        <dbReference type="ARBA" id="ARBA00047806"/>
    </source>
</evidence>
<dbReference type="InterPro" id="IPR002569">
    <property type="entry name" value="Met_Sox_Rdtase_MsrA_dom"/>
</dbReference>
<evidence type="ECO:0000256" key="1">
    <source>
        <dbReference type="ARBA" id="ARBA00012502"/>
    </source>
</evidence>
<evidence type="ECO:0000256" key="4">
    <source>
        <dbReference type="ARBA" id="ARBA00048782"/>
    </source>
</evidence>
<dbReference type="PANTHER" id="PTHR42799">
    <property type="entry name" value="MITOCHONDRIAL PEPTIDE METHIONINE SULFOXIDE REDUCTASE"/>
    <property type="match status" value="1"/>
</dbReference>
<dbReference type="Proteomes" id="UP001479933">
    <property type="component" value="Chromosome"/>
</dbReference>
<reference evidence="6 7" key="1">
    <citation type="journal article" date="2023" name="Virus Evol.">
        <title>Computational host range prediction-The good, the bad, and the ugly.</title>
        <authorList>
            <person name="Howell A.A."/>
            <person name="Versoza C.J."/>
            <person name="Pfeifer S.P."/>
        </authorList>
    </citation>
    <scope>NUCLEOTIDE SEQUENCE [LARGE SCALE GENOMIC DNA]</scope>
    <source>
        <strain evidence="6 7">1610/1b</strain>
    </source>
</reference>
<dbReference type="Gene3D" id="3.30.1060.10">
    <property type="entry name" value="Peptide methionine sulphoxide reductase MsrA"/>
    <property type="match status" value="1"/>
</dbReference>
<sequence>MSEGTQTQELYLAGGCLRAVQAFIGTLPGVTFTEAGRANGAGQILDGDYDGYAECVRTRFDPAVLTVERLLSYLFEIIDPYSVNEQGPDVGEKYRTGVYSNTSTHLSQAREFIAARDDAERIAVEVLPLTNYVRSADEHQDRLARCPDDTCHIPQELLTKYRR</sequence>
<dbReference type="InterPro" id="IPR036509">
    <property type="entry name" value="Met_Sox_Rdtase_MsrA_sf"/>
</dbReference>
<evidence type="ECO:0000256" key="2">
    <source>
        <dbReference type="ARBA" id="ARBA00023002"/>
    </source>
</evidence>
<dbReference type="Pfam" id="PF01625">
    <property type="entry name" value="PMSR"/>
    <property type="match status" value="1"/>
</dbReference>
<feature type="domain" description="Peptide methionine sulphoxide reductase MsrA" evidence="5">
    <location>
        <begin position="10"/>
        <end position="152"/>
    </location>
</feature>
<dbReference type="PANTHER" id="PTHR42799:SF2">
    <property type="entry name" value="MITOCHONDRIAL PEPTIDE METHIONINE SULFOXIDE REDUCTASE"/>
    <property type="match status" value="1"/>
</dbReference>